<evidence type="ECO:0000256" key="4">
    <source>
        <dbReference type="ARBA" id="ARBA00022692"/>
    </source>
</evidence>
<dbReference type="NCBIfam" id="TIGR00879">
    <property type="entry name" value="SP"/>
    <property type="match status" value="1"/>
</dbReference>
<evidence type="ECO:0000313" key="11">
    <source>
        <dbReference type="EMBL" id="TDL21123.1"/>
    </source>
</evidence>
<protein>
    <submittedName>
        <fullName evidence="11">General substrate transporter</fullName>
    </submittedName>
</protein>
<evidence type="ECO:0000313" key="12">
    <source>
        <dbReference type="Proteomes" id="UP000294933"/>
    </source>
</evidence>
<keyword evidence="4 9" id="KW-0812">Transmembrane</keyword>
<dbReference type="InterPro" id="IPR005828">
    <property type="entry name" value="MFS_sugar_transport-like"/>
</dbReference>
<dbReference type="AlphaFoldDB" id="A0A4Y7Q0E1"/>
<dbReference type="STRING" id="50990.A0A4Y7Q0E1"/>
<keyword evidence="6 9" id="KW-0472">Membrane</keyword>
<feature type="transmembrane region" description="Helical" evidence="9">
    <location>
        <begin position="381"/>
        <end position="400"/>
    </location>
</feature>
<name>A0A4Y7Q0E1_9AGAM</name>
<evidence type="ECO:0000256" key="6">
    <source>
        <dbReference type="ARBA" id="ARBA00023136"/>
    </source>
</evidence>
<feature type="transmembrane region" description="Helical" evidence="9">
    <location>
        <begin position="196"/>
        <end position="216"/>
    </location>
</feature>
<dbReference type="Proteomes" id="UP000294933">
    <property type="component" value="Unassembled WGS sequence"/>
</dbReference>
<dbReference type="InterPro" id="IPR003663">
    <property type="entry name" value="Sugar/inositol_transpt"/>
</dbReference>
<feature type="transmembrane region" description="Helical" evidence="9">
    <location>
        <begin position="455"/>
        <end position="477"/>
    </location>
</feature>
<feature type="transmembrane region" description="Helical" evidence="9">
    <location>
        <begin position="483"/>
        <end position="503"/>
    </location>
</feature>
<feature type="transmembrane region" description="Helical" evidence="9">
    <location>
        <begin position="228"/>
        <end position="247"/>
    </location>
</feature>
<gene>
    <name evidence="11" type="ORF">BD410DRAFT_316086</name>
</gene>
<organism evidence="11 12">
    <name type="scientific">Rickenella mellea</name>
    <dbReference type="NCBI Taxonomy" id="50990"/>
    <lineage>
        <taxon>Eukaryota</taxon>
        <taxon>Fungi</taxon>
        <taxon>Dikarya</taxon>
        <taxon>Basidiomycota</taxon>
        <taxon>Agaricomycotina</taxon>
        <taxon>Agaricomycetes</taxon>
        <taxon>Hymenochaetales</taxon>
        <taxon>Rickenellaceae</taxon>
        <taxon>Rickenella</taxon>
    </lineage>
</organism>
<evidence type="ECO:0000256" key="1">
    <source>
        <dbReference type="ARBA" id="ARBA00004141"/>
    </source>
</evidence>
<dbReference type="GO" id="GO:0005351">
    <property type="term" value="F:carbohydrate:proton symporter activity"/>
    <property type="evidence" value="ECO:0007669"/>
    <property type="project" value="TreeGrafter"/>
</dbReference>
<feature type="domain" description="Major facilitator superfamily (MFS) profile" evidence="10">
    <location>
        <begin position="67"/>
        <end position="508"/>
    </location>
</feature>
<reference evidence="11 12" key="1">
    <citation type="submission" date="2018-06" db="EMBL/GenBank/DDBJ databases">
        <title>A transcriptomic atlas of mushroom development highlights an independent origin of complex multicellularity.</title>
        <authorList>
            <consortium name="DOE Joint Genome Institute"/>
            <person name="Krizsan K."/>
            <person name="Almasi E."/>
            <person name="Merenyi Z."/>
            <person name="Sahu N."/>
            <person name="Viragh M."/>
            <person name="Koszo T."/>
            <person name="Mondo S."/>
            <person name="Kiss B."/>
            <person name="Balint B."/>
            <person name="Kues U."/>
            <person name="Barry K."/>
            <person name="Hegedus J.C."/>
            <person name="Henrissat B."/>
            <person name="Johnson J."/>
            <person name="Lipzen A."/>
            <person name="Ohm R."/>
            <person name="Nagy I."/>
            <person name="Pangilinan J."/>
            <person name="Yan J."/>
            <person name="Xiong Y."/>
            <person name="Grigoriev I.V."/>
            <person name="Hibbett D.S."/>
            <person name="Nagy L.G."/>
        </authorList>
    </citation>
    <scope>NUCLEOTIDE SEQUENCE [LARGE SCALE GENOMIC DNA]</scope>
    <source>
        <strain evidence="11 12">SZMC22713</strain>
    </source>
</reference>
<accession>A0A4Y7Q0E1</accession>
<comment type="similarity">
    <text evidence="2 8">Belongs to the major facilitator superfamily. Sugar transporter (TC 2.A.1.1) family.</text>
</comment>
<keyword evidence="12" id="KW-1185">Reference proteome</keyword>
<evidence type="ECO:0000256" key="2">
    <source>
        <dbReference type="ARBA" id="ARBA00010992"/>
    </source>
</evidence>
<feature type="transmembrane region" description="Helical" evidence="9">
    <location>
        <begin position="136"/>
        <end position="159"/>
    </location>
</feature>
<dbReference type="InterPro" id="IPR020846">
    <property type="entry name" value="MFS_dom"/>
</dbReference>
<proteinExistence type="inferred from homology"/>
<dbReference type="FunFam" id="1.20.1250.20:FF:000134">
    <property type="entry name" value="MFS sugar transporter protein"/>
    <property type="match status" value="1"/>
</dbReference>
<dbReference type="GO" id="GO:0016020">
    <property type="term" value="C:membrane"/>
    <property type="evidence" value="ECO:0007669"/>
    <property type="project" value="UniProtKB-SubCell"/>
</dbReference>
<feature type="transmembrane region" description="Helical" evidence="9">
    <location>
        <begin position="108"/>
        <end position="129"/>
    </location>
</feature>
<feature type="transmembrane region" description="Helical" evidence="9">
    <location>
        <begin position="317"/>
        <end position="337"/>
    </location>
</feature>
<dbReference type="PANTHER" id="PTHR48022">
    <property type="entry name" value="PLASTIDIC GLUCOSE TRANSPORTER 4"/>
    <property type="match status" value="1"/>
</dbReference>
<evidence type="ECO:0000256" key="8">
    <source>
        <dbReference type="RuleBase" id="RU003346"/>
    </source>
</evidence>
<sequence>MSSPPFSSIEKGHKGEKHNIIEPQYVPNNVSGDLNILQTARCGTLCAAITEGTTDPRSKPAIVIYICAATAFMCNYSSGYDGSLMAAINGMPFYQQQFNQGKLSASTGIIFSIFTVGNIAGTLFAGLLCDRFGRRAGMFAGCIIVIVGSAIISCSTSQAQFIGGRFVLGMGTSIANIGAPIYIVEISPPQWRGRLTSLYGTGWNGGAIIAAAITLATSRIQSEWSWRIPLILQAVPATIVVLIVWLLPESPRWLCANGRNEEAVAFIKKYHANNDPNHPLLKLQIEEFEGNIRKDGSDKRWWDFKALIATREARWRMLMVVLIGIFSMMSGGGLGYYNLSIYQALGFDKQMQYNMNLIGACMYSIASWVAVSLADKMSRRSVLVIGTFFCACTLGANAAFSAKWASYGDGPKDLIVARAAAAFFFLFGIVFSFTYTPLISLYLNECLETTTRAKGGSVGVFIIYGITLVNLFVIPIAFDRIGWKYILPFVAWDLLETIIWYFLCVETAGRTLEELHEIFCAPNPVKASIEKKKLGIARTGAVMKVQD</sequence>
<comment type="subcellular location">
    <subcellularLocation>
        <location evidence="1">Membrane</location>
        <topology evidence="1">Multi-pass membrane protein</topology>
    </subcellularLocation>
</comment>
<dbReference type="InterPro" id="IPR050360">
    <property type="entry name" value="MFS_Sugar_Transporters"/>
</dbReference>
<evidence type="ECO:0000256" key="7">
    <source>
        <dbReference type="ARBA" id="ARBA00049119"/>
    </source>
</evidence>
<dbReference type="OrthoDB" id="6133115at2759"/>
<evidence type="ECO:0000256" key="9">
    <source>
        <dbReference type="SAM" id="Phobius"/>
    </source>
</evidence>
<feature type="transmembrane region" description="Helical" evidence="9">
    <location>
        <begin position="420"/>
        <end position="443"/>
    </location>
</feature>
<feature type="transmembrane region" description="Helical" evidence="9">
    <location>
        <begin position="165"/>
        <end position="184"/>
    </location>
</feature>
<keyword evidence="3 8" id="KW-0813">Transport</keyword>
<dbReference type="Gene3D" id="1.20.1250.20">
    <property type="entry name" value="MFS general substrate transporter like domains"/>
    <property type="match status" value="1"/>
</dbReference>
<dbReference type="InterPro" id="IPR036259">
    <property type="entry name" value="MFS_trans_sf"/>
</dbReference>
<dbReference type="VEuPathDB" id="FungiDB:BD410DRAFT_316086"/>
<dbReference type="PANTHER" id="PTHR48022:SF36">
    <property type="entry name" value="LACTOSE PERMEASE, PUTATIVE (AFU_ORTHOLOGUE AFUA_1G17310)-RELATED"/>
    <property type="match status" value="1"/>
</dbReference>
<comment type="catalytic activity">
    <reaction evidence="7">
        <text>myo-inositol(out) + H(+)(out) = myo-inositol(in) + H(+)(in)</text>
        <dbReference type="Rhea" id="RHEA:60364"/>
        <dbReference type="ChEBI" id="CHEBI:15378"/>
        <dbReference type="ChEBI" id="CHEBI:17268"/>
    </reaction>
</comment>
<evidence type="ECO:0000256" key="3">
    <source>
        <dbReference type="ARBA" id="ARBA00022448"/>
    </source>
</evidence>
<dbReference type="Pfam" id="PF00083">
    <property type="entry name" value="Sugar_tr"/>
    <property type="match status" value="1"/>
</dbReference>
<feature type="transmembrane region" description="Helical" evidence="9">
    <location>
        <begin position="357"/>
        <end position="374"/>
    </location>
</feature>
<evidence type="ECO:0000259" key="10">
    <source>
        <dbReference type="PROSITE" id="PS50850"/>
    </source>
</evidence>
<dbReference type="PROSITE" id="PS50850">
    <property type="entry name" value="MFS"/>
    <property type="match status" value="1"/>
</dbReference>
<dbReference type="SUPFAM" id="SSF103473">
    <property type="entry name" value="MFS general substrate transporter"/>
    <property type="match status" value="1"/>
</dbReference>
<evidence type="ECO:0000256" key="5">
    <source>
        <dbReference type="ARBA" id="ARBA00022989"/>
    </source>
</evidence>
<dbReference type="EMBL" id="ML170183">
    <property type="protein sequence ID" value="TDL21123.1"/>
    <property type="molecule type" value="Genomic_DNA"/>
</dbReference>
<keyword evidence="5 9" id="KW-1133">Transmembrane helix</keyword>